<dbReference type="EMBL" id="JAAAUQ010000012">
    <property type="protein sequence ID" value="KAF9156801.1"/>
    <property type="molecule type" value="Genomic_DNA"/>
</dbReference>
<organism evidence="1 2">
    <name type="scientific">Linnemannia schmuckeri</name>
    <dbReference type="NCBI Taxonomy" id="64567"/>
    <lineage>
        <taxon>Eukaryota</taxon>
        <taxon>Fungi</taxon>
        <taxon>Fungi incertae sedis</taxon>
        <taxon>Mucoromycota</taxon>
        <taxon>Mortierellomycotina</taxon>
        <taxon>Mortierellomycetes</taxon>
        <taxon>Mortierellales</taxon>
        <taxon>Mortierellaceae</taxon>
        <taxon>Linnemannia</taxon>
    </lineage>
</organism>
<name>A0A9P5S9G1_9FUNG</name>
<evidence type="ECO:0000313" key="1">
    <source>
        <dbReference type="EMBL" id="KAF9156801.1"/>
    </source>
</evidence>
<dbReference type="SUPFAM" id="SSF52047">
    <property type="entry name" value="RNI-like"/>
    <property type="match status" value="1"/>
</dbReference>
<accession>A0A9P5S9G1</accession>
<proteinExistence type="predicted"/>
<dbReference type="Gene3D" id="3.80.10.10">
    <property type="entry name" value="Ribonuclease Inhibitor"/>
    <property type="match status" value="1"/>
</dbReference>
<comment type="caution">
    <text evidence="1">The sequence shown here is derived from an EMBL/GenBank/DDBJ whole genome shotgun (WGS) entry which is preliminary data.</text>
</comment>
<dbReference type="Proteomes" id="UP000748756">
    <property type="component" value="Unassembled WGS sequence"/>
</dbReference>
<evidence type="ECO:0008006" key="3">
    <source>
        <dbReference type="Google" id="ProtNLM"/>
    </source>
</evidence>
<evidence type="ECO:0000313" key="2">
    <source>
        <dbReference type="Proteomes" id="UP000748756"/>
    </source>
</evidence>
<keyword evidence="2" id="KW-1185">Reference proteome</keyword>
<dbReference type="InterPro" id="IPR032675">
    <property type="entry name" value="LRR_dom_sf"/>
</dbReference>
<dbReference type="AlphaFoldDB" id="A0A9P5S9G1"/>
<reference evidence="1" key="1">
    <citation type="journal article" date="2020" name="Fungal Divers.">
        <title>Resolving the Mortierellaceae phylogeny through synthesis of multi-gene phylogenetics and phylogenomics.</title>
        <authorList>
            <person name="Vandepol N."/>
            <person name="Liber J."/>
            <person name="Desiro A."/>
            <person name="Na H."/>
            <person name="Kennedy M."/>
            <person name="Barry K."/>
            <person name="Grigoriev I.V."/>
            <person name="Miller A.N."/>
            <person name="O'Donnell K."/>
            <person name="Stajich J.E."/>
            <person name="Bonito G."/>
        </authorList>
    </citation>
    <scope>NUCLEOTIDE SEQUENCE</scope>
    <source>
        <strain evidence="1">NRRL 6426</strain>
    </source>
</reference>
<gene>
    <name evidence="1" type="ORF">BG015_001133</name>
</gene>
<protein>
    <recommendedName>
        <fullName evidence="3">F-box domain-containing protein</fullName>
    </recommendedName>
</protein>
<sequence>MTASQLQPHFPPFTRNAFTISTPSPGDLLRCRLVCRLWETLFTPYIARTVSDRSRPWFDTSRHQNRTKWEAIVAAADTNNAVRATFIQKHKDHVRHLTLYDQWLLVTILRTPLTQLTLLRIHGHFTKPSGETLPDEYADISKALFSVTTRRFPAPLSLNRTRACWQIIRNNPNLKHLWISTGAHEALFGFTMASPGVPTAEVEAFVMSTLLGLHKLRYLQLDGSGLDEFVLQRLPTHFPWITSFVYTGKVAGLSELPPGFCTTLQHITIFASLVTKDAHRVLRAFPALRTFELPYFTSSRNKVLEPNSEEIVTHPFVERLSSSNVASLTLLKVCFPKVRKVTTFNNFTNFITLLTILRMLPGLEKLQVLNIYSVPETSNDNSTAAVDQGDVQLRSIYIQNHPWYPSNITQLLSRAPHLVNLEVCYIPREAISTIAQTCRNMERLQFSVTQRCFKEIHQVLVECPKLKSLQGQGLAVAINDILQGPGWTCLGLVKFQCGIMGVPRLSSEEEMFLKYIKRDSLSSDDIEKAQRILEKQQRSWTTQEKVLRYLAQFKELQHLDIGFVKLPCRQRHKRWVCTLNRHCHRMSNIPVPDSLELSIASGLAQLASLSRLEMFGFKEVDHRIADNELRWIAEHWKLRRMYGFGGCVVDGAQLDKKVQDLHHAVRMVVPRIVILEHVSGAVSVRPRY</sequence>
<dbReference type="OrthoDB" id="2403667at2759"/>